<proteinExistence type="predicted"/>
<protein>
    <submittedName>
        <fullName evidence="2">Uncharacterized protein</fullName>
    </submittedName>
</protein>
<sequence length="79" mass="7940">MTNRESAVCGNISRAETGTAEAGADGNTGRHQGGDVTLTGQLEHDRLAGGVAGEPEGIGSHRPGSDDFSSPLHILIGTA</sequence>
<feature type="region of interest" description="Disordered" evidence="1">
    <location>
        <begin position="1"/>
        <end position="36"/>
    </location>
</feature>
<feature type="region of interest" description="Disordered" evidence="1">
    <location>
        <begin position="49"/>
        <end position="79"/>
    </location>
</feature>
<comment type="caution">
    <text evidence="2">The sequence shown here is derived from an EMBL/GenBank/DDBJ whole genome shotgun (WGS) entry which is preliminary data.</text>
</comment>
<reference evidence="2" key="1">
    <citation type="submission" date="2019-08" db="EMBL/GenBank/DDBJ databases">
        <authorList>
            <person name="Kucharzyk K."/>
            <person name="Murdoch R.W."/>
            <person name="Higgins S."/>
            <person name="Loffler F."/>
        </authorList>
    </citation>
    <scope>NUCLEOTIDE SEQUENCE</scope>
</reference>
<gene>
    <name evidence="2" type="ORF">SDC9_183676</name>
</gene>
<evidence type="ECO:0000256" key="1">
    <source>
        <dbReference type="SAM" id="MobiDB-lite"/>
    </source>
</evidence>
<evidence type="ECO:0000313" key="2">
    <source>
        <dbReference type="EMBL" id="MPN36169.1"/>
    </source>
</evidence>
<feature type="compositionally biased region" description="Low complexity" evidence="1">
    <location>
        <begin position="15"/>
        <end position="24"/>
    </location>
</feature>
<name>A0A645HDG7_9ZZZZ</name>
<dbReference type="EMBL" id="VSSQ01090147">
    <property type="protein sequence ID" value="MPN36169.1"/>
    <property type="molecule type" value="Genomic_DNA"/>
</dbReference>
<accession>A0A645HDG7</accession>
<organism evidence="2">
    <name type="scientific">bioreactor metagenome</name>
    <dbReference type="NCBI Taxonomy" id="1076179"/>
    <lineage>
        <taxon>unclassified sequences</taxon>
        <taxon>metagenomes</taxon>
        <taxon>ecological metagenomes</taxon>
    </lineage>
</organism>
<dbReference type="AlphaFoldDB" id="A0A645HDG7"/>